<protein>
    <submittedName>
        <fullName evidence="9">Protein NEN2-like</fullName>
    </submittedName>
</protein>
<feature type="compositionally biased region" description="Polar residues" evidence="7">
    <location>
        <begin position="315"/>
        <end position="325"/>
    </location>
</feature>
<dbReference type="SMART" id="SM00479">
    <property type="entry name" value="EXOIII"/>
    <property type="match status" value="1"/>
</dbReference>
<proteinExistence type="predicted"/>
<evidence type="ECO:0000256" key="6">
    <source>
        <dbReference type="ARBA" id="ARBA00022842"/>
    </source>
</evidence>
<dbReference type="CDD" id="cd06127">
    <property type="entry name" value="DEDDh"/>
    <property type="match status" value="1"/>
</dbReference>
<evidence type="ECO:0000313" key="8">
    <source>
        <dbReference type="Proteomes" id="UP000189703"/>
    </source>
</evidence>
<dbReference type="Proteomes" id="UP000189703">
    <property type="component" value="Unplaced"/>
</dbReference>
<dbReference type="GO" id="GO:0046872">
    <property type="term" value="F:metal ion binding"/>
    <property type="evidence" value="ECO:0007669"/>
    <property type="project" value="UniProtKB-KW"/>
</dbReference>
<reference evidence="9" key="1">
    <citation type="submission" date="2025-08" db="UniProtKB">
        <authorList>
            <consortium name="RefSeq"/>
        </authorList>
    </citation>
    <scope>IDENTIFICATION</scope>
</reference>
<dbReference type="KEGG" id="nnu:104598062"/>
<evidence type="ECO:0000313" key="9">
    <source>
        <dbReference type="RefSeq" id="XP_010258260.1"/>
    </source>
</evidence>
<dbReference type="eggNOG" id="ENOG502QPPQ">
    <property type="taxonomic scope" value="Eukaryota"/>
</dbReference>
<sequence length="525" mass="57903">MDTSEDRSEIAFFDVETTIPFRPNQGYALLEFGAILICPRKLVERDSYSTLVRPADLSSITGASVRCNGITRDAVASAPTFREVADRVYDILHGRIWAGHNIVKFDCARIREAFAEIGRPAPEPKGTIDSLTLLTQRFGRRAGDMKMATLATYFGLGQQKHRSLDDVRMNLEVLKYCATVLFLESCLPDISTTNSWTSSNATARSHSNGKAAPAATVFNMTIPPSDLKFKNDQRSSRMTGETETEFLSSVKSNIPQPDHFDMSPLFDQMQVEALQLDANMEGKNVADLHFISYDIVMPNGCSTSQGISQEERPTTETQGTSSYSKAASGVCSGYAGFLEPEEISIPSVSASFVPFYRGSQRIQLLHKDVPLQLCCMKLRVRFGISAKFLDHAGRPRLSIVVDPSPSLCEVLDACDHHAQRLSVESGSGSEWRPVVTRKNGFSNSTVRLHIPTVPNGDIAIYGTEIYQKEASGNAQRLVFSRFDAAELDSFSPGTLVDAFFSLEVYDYQQNAGIRLVAKKLILNSK</sequence>
<dbReference type="Pfam" id="PF00929">
    <property type="entry name" value="RNase_T"/>
    <property type="match status" value="1"/>
</dbReference>
<name>A0A1U7ZV24_NELNU</name>
<accession>A0A1U7ZV24</accession>
<organism evidence="8 9">
    <name type="scientific">Nelumbo nucifera</name>
    <name type="common">Sacred lotus</name>
    <dbReference type="NCBI Taxonomy" id="4432"/>
    <lineage>
        <taxon>Eukaryota</taxon>
        <taxon>Viridiplantae</taxon>
        <taxon>Streptophyta</taxon>
        <taxon>Embryophyta</taxon>
        <taxon>Tracheophyta</taxon>
        <taxon>Spermatophyta</taxon>
        <taxon>Magnoliopsida</taxon>
        <taxon>Proteales</taxon>
        <taxon>Nelumbonaceae</taxon>
        <taxon>Nelumbo</taxon>
    </lineage>
</organism>
<dbReference type="AlphaFoldDB" id="A0A1U7ZV24"/>
<dbReference type="GeneID" id="104598062"/>
<dbReference type="SUPFAM" id="SSF53098">
    <property type="entry name" value="Ribonuclease H-like"/>
    <property type="match status" value="1"/>
</dbReference>
<dbReference type="InterPro" id="IPR036397">
    <property type="entry name" value="RNaseH_sf"/>
</dbReference>
<keyword evidence="2" id="KW-0540">Nuclease</keyword>
<dbReference type="InterPro" id="IPR012337">
    <property type="entry name" value="RNaseH-like_sf"/>
</dbReference>
<keyword evidence="6" id="KW-0460">Magnesium</keyword>
<dbReference type="OrthoDB" id="2018529at2759"/>
<keyword evidence="4" id="KW-0378">Hydrolase</keyword>
<evidence type="ECO:0000256" key="1">
    <source>
        <dbReference type="ARBA" id="ARBA00001946"/>
    </source>
</evidence>
<dbReference type="GO" id="GO:0008408">
    <property type="term" value="F:3'-5' exonuclease activity"/>
    <property type="evidence" value="ECO:0000318"/>
    <property type="project" value="GO_Central"/>
</dbReference>
<keyword evidence="5" id="KW-0269">Exonuclease</keyword>
<dbReference type="GO" id="GO:0003676">
    <property type="term" value="F:nucleic acid binding"/>
    <property type="evidence" value="ECO:0007669"/>
    <property type="project" value="InterPro"/>
</dbReference>
<evidence type="ECO:0000256" key="3">
    <source>
        <dbReference type="ARBA" id="ARBA00022723"/>
    </source>
</evidence>
<dbReference type="PANTHER" id="PTHR30231">
    <property type="entry name" value="DNA POLYMERASE III SUBUNIT EPSILON"/>
    <property type="match status" value="1"/>
</dbReference>
<keyword evidence="8" id="KW-1185">Reference proteome</keyword>
<evidence type="ECO:0000256" key="2">
    <source>
        <dbReference type="ARBA" id="ARBA00022722"/>
    </source>
</evidence>
<evidence type="ECO:0000256" key="5">
    <source>
        <dbReference type="ARBA" id="ARBA00022839"/>
    </source>
</evidence>
<evidence type="ECO:0000256" key="4">
    <source>
        <dbReference type="ARBA" id="ARBA00022801"/>
    </source>
</evidence>
<dbReference type="FunFam" id="3.30.420.10:FF:000040">
    <property type="entry name" value="Exonuclease family protein"/>
    <property type="match status" value="1"/>
</dbReference>
<dbReference type="InterPro" id="IPR013520">
    <property type="entry name" value="Ribonucl_H"/>
</dbReference>
<keyword evidence="3" id="KW-0479">Metal-binding</keyword>
<dbReference type="STRING" id="4432.A0A1U7ZV24"/>
<dbReference type="PANTHER" id="PTHR30231:SF4">
    <property type="entry name" value="PROTEIN NEN2"/>
    <property type="match status" value="1"/>
</dbReference>
<comment type="cofactor">
    <cofactor evidence="1">
        <name>Mg(2+)</name>
        <dbReference type="ChEBI" id="CHEBI:18420"/>
    </cofactor>
</comment>
<dbReference type="FunCoup" id="A0A1U7ZV24">
    <property type="interactions" value="1609"/>
</dbReference>
<dbReference type="Gene3D" id="3.30.420.10">
    <property type="entry name" value="Ribonuclease H-like superfamily/Ribonuclease H"/>
    <property type="match status" value="1"/>
</dbReference>
<dbReference type="RefSeq" id="XP_010258260.1">
    <property type="nucleotide sequence ID" value="XM_010259958.2"/>
</dbReference>
<dbReference type="OMA" id="YDYQQIA"/>
<evidence type="ECO:0000256" key="7">
    <source>
        <dbReference type="SAM" id="MobiDB-lite"/>
    </source>
</evidence>
<gene>
    <name evidence="9" type="primary">LOC104598062</name>
</gene>
<feature type="region of interest" description="Disordered" evidence="7">
    <location>
        <begin position="303"/>
        <end position="325"/>
    </location>
</feature>